<dbReference type="Gene3D" id="3.40.50.20">
    <property type="match status" value="1"/>
</dbReference>
<dbReference type="InterPro" id="IPR040570">
    <property type="entry name" value="LAL_C2"/>
</dbReference>
<dbReference type="RefSeq" id="WP_123456099.1">
    <property type="nucleotide sequence ID" value="NZ_JBEYXG010000055.1"/>
</dbReference>
<keyword evidence="1" id="KW-0436">Ligase</keyword>
<dbReference type="InterPro" id="IPR011761">
    <property type="entry name" value="ATP-grasp"/>
</dbReference>
<keyword evidence="3 4" id="KW-0067">ATP-binding</keyword>
<evidence type="ECO:0000313" key="7">
    <source>
        <dbReference type="Proteomes" id="UP001611339"/>
    </source>
</evidence>
<organism evidence="6 7">
    <name type="scientific">Streptomyces litmocidini</name>
    <dbReference type="NCBI Taxonomy" id="67318"/>
    <lineage>
        <taxon>Bacteria</taxon>
        <taxon>Bacillati</taxon>
        <taxon>Actinomycetota</taxon>
        <taxon>Actinomycetes</taxon>
        <taxon>Kitasatosporales</taxon>
        <taxon>Streptomycetaceae</taxon>
        <taxon>Streptomyces</taxon>
    </lineage>
</organism>
<dbReference type="PANTHER" id="PTHR43585">
    <property type="entry name" value="FUMIPYRROLE BIOSYNTHESIS PROTEIN C"/>
    <property type="match status" value="1"/>
</dbReference>
<dbReference type="EMBL" id="JBIRUI010000026">
    <property type="protein sequence ID" value="MFI1718765.1"/>
    <property type="molecule type" value="Genomic_DNA"/>
</dbReference>
<keyword evidence="7" id="KW-1185">Reference proteome</keyword>
<evidence type="ECO:0000256" key="1">
    <source>
        <dbReference type="ARBA" id="ARBA00022598"/>
    </source>
</evidence>
<dbReference type="PANTHER" id="PTHR43585:SF2">
    <property type="entry name" value="ATP-GRASP ENZYME FSQD"/>
    <property type="match status" value="1"/>
</dbReference>
<dbReference type="Pfam" id="PF13535">
    <property type="entry name" value="ATP-grasp_4"/>
    <property type="match status" value="1"/>
</dbReference>
<evidence type="ECO:0000313" key="6">
    <source>
        <dbReference type="EMBL" id="MFI1718765.1"/>
    </source>
</evidence>
<evidence type="ECO:0000259" key="5">
    <source>
        <dbReference type="PROSITE" id="PS50975"/>
    </source>
</evidence>
<feature type="domain" description="ATP-grasp" evidence="5">
    <location>
        <begin position="112"/>
        <end position="322"/>
    </location>
</feature>
<name>A0ABW7UKD7_9ACTN</name>
<gene>
    <name evidence="6" type="ORF">ACH407_35040</name>
</gene>
<sequence length="420" mass="45880">MSVLILHTSNASRKRHFARARLHGERLLLIVKNPTWETEFVDRVVAADTSSIEDTVAAALELAASETEKIDAVVAFVEHSVPAAAAVAAALGVPFVSEKTAHIARNKFEMRTEFARHGDVPGPGFGLAHTLDEARKLATDIGYPLVMKPLIGGGSMYVRRVDDETELDEHFELIRSGSWDGFDYDPLYRADREKYGAALLLEGYIQGDEISVESIVRDGVTHVVAIHDKPLPMEGPFFEEVFYCTPTRLAPELQARIKELTANAHDALNIHTGATHTEFRITADGEPVILETAARLGGGPIYRSVLTSTGVDMVDAVLDVSLGRTPNLDPPAPVRPTGFFMFFAEKAGVITSISGVEEVRASEGVVEVELYKNIGDAVQVPPHIWQAHGHVVFTVDDAADLDARFAELRDMLRIDVAPEQ</sequence>
<dbReference type="Pfam" id="PF18603">
    <property type="entry name" value="LAL_C2"/>
    <property type="match status" value="1"/>
</dbReference>
<evidence type="ECO:0000256" key="2">
    <source>
        <dbReference type="ARBA" id="ARBA00022741"/>
    </source>
</evidence>
<proteinExistence type="predicted"/>
<comment type="caution">
    <text evidence="6">The sequence shown here is derived from an EMBL/GenBank/DDBJ whole genome shotgun (WGS) entry which is preliminary data.</text>
</comment>
<reference evidence="6 7" key="1">
    <citation type="submission" date="2024-10" db="EMBL/GenBank/DDBJ databases">
        <title>The Natural Products Discovery Center: Release of the First 8490 Sequenced Strains for Exploring Actinobacteria Biosynthetic Diversity.</title>
        <authorList>
            <person name="Kalkreuter E."/>
            <person name="Kautsar S.A."/>
            <person name="Yang D."/>
            <person name="Bader C.D."/>
            <person name="Teijaro C.N."/>
            <person name="Fluegel L."/>
            <person name="Davis C.M."/>
            <person name="Simpson J.R."/>
            <person name="Lauterbach L."/>
            <person name="Steele A.D."/>
            <person name="Gui C."/>
            <person name="Meng S."/>
            <person name="Li G."/>
            <person name="Viehrig K."/>
            <person name="Ye F."/>
            <person name="Su P."/>
            <person name="Kiefer A.F."/>
            <person name="Nichols A."/>
            <person name="Cepeda A.J."/>
            <person name="Yan W."/>
            <person name="Fan B."/>
            <person name="Jiang Y."/>
            <person name="Adhikari A."/>
            <person name="Zheng C.-J."/>
            <person name="Schuster L."/>
            <person name="Cowan T.M."/>
            <person name="Smanski M.J."/>
            <person name="Chevrette M.G."/>
            <person name="De Carvalho L.P.S."/>
            <person name="Shen B."/>
        </authorList>
    </citation>
    <scope>NUCLEOTIDE SEQUENCE [LARGE SCALE GENOMIC DNA]</scope>
    <source>
        <strain evidence="6 7">NPDC020602</strain>
    </source>
</reference>
<dbReference type="Proteomes" id="UP001611339">
    <property type="component" value="Unassembled WGS sequence"/>
</dbReference>
<protein>
    <submittedName>
        <fullName evidence="6">ATP-grasp domain-containing protein</fullName>
    </submittedName>
</protein>
<keyword evidence="2 4" id="KW-0547">Nucleotide-binding</keyword>
<dbReference type="Gene3D" id="3.30.470.20">
    <property type="entry name" value="ATP-grasp fold, B domain"/>
    <property type="match status" value="1"/>
</dbReference>
<accession>A0ABW7UKD7</accession>
<dbReference type="SUPFAM" id="SSF56059">
    <property type="entry name" value="Glutathione synthetase ATP-binding domain-like"/>
    <property type="match status" value="1"/>
</dbReference>
<evidence type="ECO:0000256" key="3">
    <source>
        <dbReference type="ARBA" id="ARBA00022840"/>
    </source>
</evidence>
<dbReference type="InterPro" id="IPR052032">
    <property type="entry name" value="ATP-dep_AA_Ligase"/>
</dbReference>
<dbReference type="PROSITE" id="PS50975">
    <property type="entry name" value="ATP_GRASP"/>
    <property type="match status" value="1"/>
</dbReference>
<evidence type="ECO:0000256" key="4">
    <source>
        <dbReference type="PROSITE-ProRule" id="PRU00409"/>
    </source>
</evidence>